<dbReference type="AlphaFoldDB" id="A0A382NZ87"/>
<accession>A0A382NZ87</accession>
<feature type="domain" description="PD-(D/E)XK endonuclease-like" evidence="1">
    <location>
        <begin position="13"/>
        <end position="191"/>
    </location>
</feature>
<sequence>DLSTRFGEDVMPAVQLQAEQLKMRFRAFAKRQAEWAAHGWKIVAVECKAEDVPFDVDGKPFSLSGRIDRIDHNPSTGKWAVLDYKTGASVDPEEAHRKSRGRDDHQWIDLQLPLYRRLLSEIFDGDGRRVIDIDGAEQSRIRFGFVSLPQDVEETEFMMASWTEEDFVSAEDAARQVVRHLREASFEFDPEVTKATRYGQDLLDPLLTVGWQAGNEPEDAVDGGTQRAGEQ</sequence>
<feature type="non-terminal residue" evidence="2">
    <location>
        <position position="1"/>
    </location>
</feature>
<evidence type="ECO:0000313" key="2">
    <source>
        <dbReference type="EMBL" id="SVC66429.1"/>
    </source>
</evidence>
<dbReference type="Pfam" id="PF12705">
    <property type="entry name" value="PDDEXK_1"/>
    <property type="match status" value="1"/>
</dbReference>
<name>A0A382NZ87_9ZZZZ</name>
<reference evidence="2" key="1">
    <citation type="submission" date="2018-05" db="EMBL/GenBank/DDBJ databases">
        <authorList>
            <person name="Lanie J.A."/>
            <person name="Ng W.-L."/>
            <person name="Kazmierczak K.M."/>
            <person name="Andrzejewski T.M."/>
            <person name="Davidsen T.M."/>
            <person name="Wayne K.J."/>
            <person name="Tettelin H."/>
            <person name="Glass J.I."/>
            <person name="Rusch D."/>
            <person name="Podicherti R."/>
            <person name="Tsui H.-C.T."/>
            <person name="Winkler M.E."/>
        </authorList>
    </citation>
    <scope>NUCLEOTIDE SEQUENCE</scope>
</reference>
<dbReference type="InterPro" id="IPR011604">
    <property type="entry name" value="PDDEXK-like_dom_sf"/>
</dbReference>
<protein>
    <recommendedName>
        <fullName evidence="1">PD-(D/E)XK endonuclease-like domain-containing protein</fullName>
    </recommendedName>
</protein>
<evidence type="ECO:0000259" key="1">
    <source>
        <dbReference type="Pfam" id="PF12705"/>
    </source>
</evidence>
<organism evidence="2">
    <name type="scientific">marine metagenome</name>
    <dbReference type="NCBI Taxonomy" id="408172"/>
    <lineage>
        <taxon>unclassified sequences</taxon>
        <taxon>metagenomes</taxon>
        <taxon>ecological metagenomes</taxon>
    </lineage>
</organism>
<dbReference type="EMBL" id="UINC01103778">
    <property type="protein sequence ID" value="SVC66429.1"/>
    <property type="molecule type" value="Genomic_DNA"/>
</dbReference>
<proteinExistence type="predicted"/>
<dbReference type="InterPro" id="IPR038726">
    <property type="entry name" value="PDDEXK_AddAB-type"/>
</dbReference>
<gene>
    <name evidence="2" type="ORF">METZ01_LOCUS319283</name>
</gene>
<dbReference type="Gene3D" id="3.90.320.10">
    <property type="match status" value="1"/>
</dbReference>